<gene>
    <name evidence="3 4 5 6 7" type="primary">LOC108631052</name>
</gene>
<name>A0AAJ7JDM9_9HYME</name>
<feature type="compositionally biased region" description="Basic and acidic residues" evidence="1">
    <location>
        <begin position="273"/>
        <end position="293"/>
    </location>
</feature>
<feature type="region of interest" description="Disordered" evidence="1">
    <location>
        <begin position="267"/>
        <end position="311"/>
    </location>
</feature>
<dbReference type="RefSeq" id="XP_026674384.1">
    <property type="nucleotide sequence ID" value="XM_026818583.1"/>
</dbReference>
<accession>A0AAJ7JDM9</accession>
<evidence type="ECO:0000313" key="5">
    <source>
        <dbReference type="RefSeq" id="XP_017890234.1"/>
    </source>
</evidence>
<organism evidence="2 3">
    <name type="scientific">Ceratina calcarata</name>
    <dbReference type="NCBI Taxonomy" id="156304"/>
    <lineage>
        <taxon>Eukaryota</taxon>
        <taxon>Metazoa</taxon>
        <taxon>Ecdysozoa</taxon>
        <taxon>Arthropoda</taxon>
        <taxon>Hexapoda</taxon>
        <taxon>Insecta</taxon>
        <taxon>Pterygota</taxon>
        <taxon>Neoptera</taxon>
        <taxon>Endopterygota</taxon>
        <taxon>Hymenoptera</taxon>
        <taxon>Apocrita</taxon>
        <taxon>Aculeata</taxon>
        <taxon>Apoidea</taxon>
        <taxon>Anthophila</taxon>
        <taxon>Apidae</taxon>
        <taxon>Ceratina</taxon>
        <taxon>Zadontomerus</taxon>
    </lineage>
</organism>
<feature type="region of interest" description="Disordered" evidence="1">
    <location>
        <begin position="169"/>
        <end position="229"/>
    </location>
</feature>
<dbReference type="AlphaFoldDB" id="A0AAJ7JDM9"/>
<evidence type="ECO:0000313" key="7">
    <source>
        <dbReference type="RefSeq" id="XP_026674384.1"/>
    </source>
</evidence>
<dbReference type="RefSeq" id="XP_017890234.1">
    <property type="nucleotide sequence ID" value="XM_018034745.2"/>
</dbReference>
<feature type="compositionally biased region" description="Basic and acidic residues" evidence="1">
    <location>
        <begin position="618"/>
        <end position="627"/>
    </location>
</feature>
<dbReference type="KEGG" id="ccal:108631052"/>
<feature type="compositionally biased region" description="Polar residues" evidence="1">
    <location>
        <begin position="169"/>
        <end position="205"/>
    </location>
</feature>
<evidence type="ECO:0000313" key="2">
    <source>
        <dbReference type="Proteomes" id="UP000694925"/>
    </source>
</evidence>
<dbReference type="RefSeq" id="XP_017890232.1">
    <property type="nucleotide sequence ID" value="XM_018034743.2"/>
</dbReference>
<feature type="compositionally biased region" description="Acidic residues" evidence="1">
    <location>
        <begin position="475"/>
        <end position="484"/>
    </location>
</feature>
<feature type="compositionally biased region" description="Basic and acidic residues" evidence="1">
    <location>
        <begin position="654"/>
        <end position="668"/>
    </location>
</feature>
<evidence type="ECO:0000313" key="4">
    <source>
        <dbReference type="RefSeq" id="XP_017890232.1"/>
    </source>
</evidence>
<protein>
    <submittedName>
        <fullName evidence="3 4">Uncharacterized protein LOC108631052</fullName>
    </submittedName>
</protein>
<dbReference type="Proteomes" id="UP000694925">
    <property type="component" value="Unplaced"/>
</dbReference>
<evidence type="ECO:0000313" key="3">
    <source>
        <dbReference type="RefSeq" id="XP_017890231.1"/>
    </source>
</evidence>
<feature type="compositionally biased region" description="Basic and acidic residues" evidence="1">
    <location>
        <begin position="450"/>
        <end position="474"/>
    </location>
</feature>
<dbReference type="RefSeq" id="XP_017890231.1">
    <property type="nucleotide sequence ID" value="XM_018034742.2"/>
</dbReference>
<proteinExistence type="predicted"/>
<sequence length="748" mass="85980">MPGIYVRKANWIDWTQREENPNLTVPGSYWLCHKNDIYKFIFRYHRSNRNVTEFGFGKELMKVIRRIIKNPPAQGQQFSTSHLLITFNLTWWNKQDKLFALLKFDERSLNTFSHAFILTIKLNSPSDSGQNLKCPPIDHSFHYRDRDEESVCTNKDTNKLDNNLNVSFETPATSENNVSLNDEINDSGSLVGETSYSEDGNVGSSSKRDRAMDDEEKSNQQDAKEDANQQLIGSNASRTLNDDNNVDSANLPYQYLIEKEIETTGQNVRKRKLGAEDKTDTKNHAESQPDRQLQDLPHSKKRKYELDNSQRSSDITDLVMEGLMFTIRQGQDTVAVIEQKTELEMDEVLENSEKIETEEGEKRLRNSSLLGMENLITMIESPNGNKFESKRRSVIAQCYPWMNRSLDNKVNECSGTADLKHAQQQTADDSALVGTSSGYAEPREYVTPMGEEKGEREEGKQQVEREQREARLEETETAAEEDEDIIPEALQNDDLQPYLLQPTPRHDHTNRKNLSTDEMNESMNKQLESVNRPNSSNKRRSKINSPIIISNRLITVNEIPSPLRKILKDRLTMEDVPSDNQNEMNKANTIDIQEEQPRGEEDKICTVQFETDVSNTPRTDRTIVNDDKDAEENDESKLSATLEPEATVSNTTEENVKLNEEESEEANKGECLYSGELKNITEDFHKSMEYSQKRRKIIEKSLRPRRKSLHLQNATNDCEMHVQMSKFFEDITRGAKVLVKRIDLNKCL</sequence>
<evidence type="ECO:0000256" key="1">
    <source>
        <dbReference type="SAM" id="MobiDB-lite"/>
    </source>
</evidence>
<feature type="compositionally biased region" description="Polar residues" evidence="1">
    <location>
        <begin position="422"/>
        <end position="438"/>
    </location>
</feature>
<feature type="region of interest" description="Disordered" evidence="1">
    <location>
        <begin position="612"/>
        <end position="670"/>
    </location>
</feature>
<reference evidence="3 4" key="1">
    <citation type="submission" date="2025-04" db="UniProtKB">
        <authorList>
            <consortium name="RefSeq"/>
        </authorList>
    </citation>
    <scope>IDENTIFICATION</scope>
    <source>
        <tissue evidence="3 4">Whole body</tissue>
    </source>
</reference>
<feature type="compositionally biased region" description="Basic and acidic residues" evidence="1">
    <location>
        <begin position="206"/>
        <end position="227"/>
    </location>
</feature>
<dbReference type="GeneID" id="108631052"/>
<dbReference type="RefSeq" id="XP_026674383.1">
    <property type="nucleotide sequence ID" value="XM_026818582.1"/>
</dbReference>
<feature type="region of interest" description="Disordered" evidence="1">
    <location>
        <begin position="421"/>
        <end position="484"/>
    </location>
</feature>
<keyword evidence="2" id="KW-1185">Reference proteome</keyword>
<evidence type="ECO:0000313" key="6">
    <source>
        <dbReference type="RefSeq" id="XP_026674383.1"/>
    </source>
</evidence>